<keyword evidence="1" id="KW-0805">Transcription regulation</keyword>
<dbReference type="InterPro" id="IPR018060">
    <property type="entry name" value="HTH_AraC"/>
</dbReference>
<evidence type="ECO:0000256" key="1">
    <source>
        <dbReference type="ARBA" id="ARBA00023015"/>
    </source>
</evidence>
<dbReference type="EMBL" id="JAAGVB010000179">
    <property type="protein sequence ID" value="NEW36898.1"/>
    <property type="molecule type" value="Genomic_DNA"/>
</dbReference>
<evidence type="ECO:0000256" key="3">
    <source>
        <dbReference type="SAM" id="MobiDB-lite"/>
    </source>
</evidence>
<evidence type="ECO:0000256" key="2">
    <source>
        <dbReference type="ARBA" id="ARBA00023163"/>
    </source>
</evidence>
<gene>
    <name evidence="5" type="ORF">GV791_30750</name>
</gene>
<dbReference type="InterPro" id="IPR009057">
    <property type="entry name" value="Homeodomain-like_sf"/>
</dbReference>
<evidence type="ECO:0000259" key="4">
    <source>
        <dbReference type="PROSITE" id="PS01124"/>
    </source>
</evidence>
<keyword evidence="2" id="KW-0804">Transcription</keyword>
<evidence type="ECO:0000313" key="5">
    <source>
        <dbReference type="EMBL" id="NEW36898.1"/>
    </source>
</evidence>
<dbReference type="SUPFAM" id="SSF46689">
    <property type="entry name" value="Homeodomain-like"/>
    <property type="match status" value="1"/>
</dbReference>
<dbReference type="GO" id="GO:0043565">
    <property type="term" value="F:sequence-specific DNA binding"/>
    <property type="evidence" value="ECO:0007669"/>
    <property type="project" value="InterPro"/>
</dbReference>
<dbReference type="GO" id="GO:0003700">
    <property type="term" value="F:DNA-binding transcription factor activity"/>
    <property type="evidence" value="ECO:0007669"/>
    <property type="project" value="InterPro"/>
</dbReference>
<feature type="region of interest" description="Disordered" evidence="3">
    <location>
        <begin position="24"/>
        <end position="44"/>
    </location>
</feature>
<dbReference type="AlphaFoldDB" id="A0A6P1CWD1"/>
<name>A0A6P1CWD1_9NOCA</name>
<sequence length="44" mass="4788">EVAARCGFTNAGFSTAFKSEYGETPRSFRRRRVSEQLAVGPPGP</sequence>
<reference evidence="5 6" key="1">
    <citation type="submission" date="2020-01" db="EMBL/GenBank/DDBJ databases">
        <title>Genetics and antimicrobial susceptibilities of Nocardia species isolated from the soil; a comparison with species isolated from humans.</title>
        <authorList>
            <person name="Carrasco G."/>
            <person name="Monzon S."/>
            <person name="Sansegundo M."/>
            <person name="Garcia E."/>
            <person name="Garrido N."/>
            <person name="Medina M.J."/>
            <person name="Villalon P."/>
            <person name="Ramirez-Arocha A.C."/>
            <person name="Jimenez P."/>
            <person name="Cuesta I."/>
            <person name="Valdezate S."/>
        </authorList>
    </citation>
    <scope>NUCLEOTIDE SEQUENCE [LARGE SCALE GENOMIC DNA]</scope>
    <source>
        <strain evidence="5 6">CNM20110626</strain>
    </source>
</reference>
<feature type="domain" description="HTH araC/xylS-type" evidence="4">
    <location>
        <begin position="1"/>
        <end position="31"/>
    </location>
</feature>
<proteinExistence type="predicted"/>
<organism evidence="5 6">
    <name type="scientific">Nocardia cyriacigeorgica</name>
    <dbReference type="NCBI Taxonomy" id="135487"/>
    <lineage>
        <taxon>Bacteria</taxon>
        <taxon>Bacillati</taxon>
        <taxon>Actinomycetota</taxon>
        <taxon>Actinomycetes</taxon>
        <taxon>Mycobacteriales</taxon>
        <taxon>Nocardiaceae</taxon>
        <taxon>Nocardia</taxon>
    </lineage>
</organism>
<dbReference type="PROSITE" id="PS01124">
    <property type="entry name" value="HTH_ARAC_FAMILY_2"/>
    <property type="match status" value="1"/>
</dbReference>
<dbReference type="Proteomes" id="UP000471166">
    <property type="component" value="Unassembled WGS sequence"/>
</dbReference>
<dbReference type="Gene3D" id="1.10.10.60">
    <property type="entry name" value="Homeodomain-like"/>
    <property type="match status" value="1"/>
</dbReference>
<comment type="caution">
    <text evidence="5">The sequence shown here is derived from an EMBL/GenBank/DDBJ whole genome shotgun (WGS) entry which is preliminary data.</text>
</comment>
<evidence type="ECO:0000313" key="6">
    <source>
        <dbReference type="Proteomes" id="UP000471166"/>
    </source>
</evidence>
<protein>
    <submittedName>
        <fullName evidence="5">AraC family transcriptional regulator</fullName>
    </submittedName>
</protein>
<accession>A0A6P1CWD1</accession>
<feature type="non-terminal residue" evidence="5">
    <location>
        <position position="1"/>
    </location>
</feature>